<proteinExistence type="predicted"/>
<dbReference type="InterPro" id="IPR058744">
    <property type="entry name" value="BstA-like_C"/>
</dbReference>
<dbReference type="Pfam" id="PF26567">
    <property type="entry name" value="BstA_C"/>
    <property type="match status" value="1"/>
</dbReference>
<reference evidence="2" key="1">
    <citation type="submission" date="2017-06" db="EMBL/GenBank/DDBJ databases">
        <title>Genome sequencing of pathogenic and non-pathogenic strains within Bisgaard taxon 40.</title>
        <authorList>
            <person name="Ladner J.T."/>
            <person name="Lovett S.P."/>
            <person name="Koroleva G."/>
            <person name="Lorch J.M."/>
        </authorList>
    </citation>
    <scope>NUCLEOTIDE SEQUENCE</scope>
    <source>
        <strain evidence="2">27576-1-I1</strain>
    </source>
</reference>
<dbReference type="AlphaFoldDB" id="A0A8D4IWR3"/>
<dbReference type="RefSeq" id="WP_261919852.1">
    <property type="nucleotide sequence ID" value="NZ_CP022011.1"/>
</dbReference>
<name>A0A8D4IWR3_9PAST</name>
<accession>A0A8D4IWR3</accession>
<evidence type="ECO:0000259" key="1">
    <source>
        <dbReference type="Pfam" id="PF26567"/>
    </source>
</evidence>
<protein>
    <recommendedName>
        <fullName evidence="1">BstA-like C-terminal domain-containing protein</fullName>
    </recommendedName>
</protein>
<dbReference type="EMBL" id="CP022011">
    <property type="protein sequence ID" value="QDJ14066.1"/>
    <property type="molecule type" value="Genomic_DNA"/>
</dbReference>
<dbReference type="Proteomes" id="UP000955338">
    <property type="component" value="Chromosome"/>
</dbReference>
<evidence type="ECO:0000313" key="3">
    <source>
        <dbReference type="Proteomes" id="UP000955338"/>
    </source>
</evidence>
<organism evidence="2 3">
    <name type="scientific">Mergibacter septicus</name>
    <dbReference type="NCBI Taxonomy" id="221402"/>
    <lineage>
        <taxon>Bacteria</taxon>
        <taxon>Pseudomonadati</taxon>
        <taxon>Pseudomonadota</taxon>
        <taxon>Gammaproteobacteria</taxon>
        <taxon>Pasteurellales</taxon>
        <taxon>Pasteurellaceae</taxon>
        <taxon>Mergibacter</taxon>
    </lineage>
</organism>
<sequence length="301" mass="34389">MNKNYLIAPSQGVLDISIEKEIEVNGIGMGVLGNGVPYLTQTGLANACGISRITLQALSTEWEESAQKGVYSTERTIFLSNYLSAQGFNETKLFIQVIKNGSIHYAYPDVVCMAIIEFYAFESKRIDNTIALQSFRELAKFGLKEYIYKTTGYIPDDPWKHYHNRVSILKNMGSVPEGYFIIFNEIAGMIVDLINAGLLINQHTVPDISVGIAWSKYWKDNNLESKFGKSVFCSHYYPEDFSQFKSNPQQINAYPENSLSEFRQWFRNCYLKTKFPKYILKKTLYLPKGKETATQLIETFN</sequence>
<feature type="domain" description="BstA-like C-terminal" evidence="1">
    <location>
        <begin position="159"/>
        <end position="282"/>
    </location>
</feature>
<gene>
    <name evidence="2" type="ORF">CEP48_00850</name>
</gene>
<evidence type="ECO:0000313" key="2">
    <source>
        <dbReference type="EMBL" id="QDJ14066.1"/>
    </source>
</evidence>
<keyword evidence="3" id="KW-1185">Reference proteome</keyword>